<dbReference type="Gene3D" id="2.60.120.620">
    <property type="entry name" value="q2cbj1_9rhob like domain"/>
    <property type="match status" value="1"/>
</dbReference>
<evidence type="ECO:0000256" key="3">
    <source>
        <dbReference type="PROSITE-ProRule" id="PRU00339"/>
    </source>
</evidence>
<dbReference type="PANTHER" id="PTHR44858">
    <property type="entry name" value="TETRATRICOPEPTIDE REPEAT PROTEIN 6"/>
    <property type="match status" value="1"/>
</dbReference>
<accession>A0ABT9H728</accession>
<dbReference type="EMBL" id="JAVAIL010000001">
    <property type="protein sequence ID" value="MDP4538839.1"/>
    <property type="molecule type" value="Genomic_DNA"/>
</dbReference>
<dbReference type="InterPro" id="IPR012668">
    <property type="entry name" value="CHP02466"/>
</dbReference>
<dbReference type="Proteomes" id="UP001235664">
    <property type="component" value="Unassembled WGS sequence"/>
</dbReference>
<name>A0ABT9H728_9SPHN</name>
<dbReference type="Pfam" id="PF13432">
    <property type="entry name" value="TPR_16"/>
    <property type="match status" value="1"/>
</dbReference>
<dbReference type="SMART" id="SM00028">
    <property type="entry name" value="TPR"/>
    <property type="match status" value="5"/>
</dbReference>
<dbReference type="Gene3D" id="1.25.40.10">
    <property type="entry name" value="Tetratricopeptide repeat domain"/>
    <property type="match status" value="3"/>
</dbReference>
<comment type="caution">
    <text evidence="4">The sequence shown here is derived from an EMBL/GenBank/DDBJ whole genome shotgun (WGS) entry which is preliminary data.</text>
</comment>
<evidence type="ECO:0000256" key="2">
    <source>
        <dbReference type="ARBA" id="ARBA00022803"/>
    </source>
</evidence>
<dbReference type="PROSITE" id="PS50005">
    <property type="entry name" value="TPR"/>
    <property type="match status" value="1"/>
</dbReference>
<dbReference type="RefSeq" id="WP_305928953.1">
    <property type="nucleotide sequence ID" value="NZ_JAVAIL010000001.1"/>
</dbReference>
<dbReference type="InterPro" id="IPR019734">
    <property type="entry name" value="TPR_rpt"/>
</dbReference>
<reference evidence="4 5" key="1">
    <citation type="submission" date="2023-08" db="EMBL/GenBank/DDBJ databases">
        <title>genomic of DY56.</title>
        <authorList>
            <person name="Wang Y."/>
        </authorList>
    </citation>
    <scope>NUCLEOTIDE SEQUENCE [LARGE SCALE GENOMIC DNA]</scope>
    <source>
        <strain evidence="4 5">DY56-A-20</strain>
    </source>
</reference>
<dbReference type="InterPro" id="IPR013105">
    <property type="entry name" value="TPR_2"/>
</dbReference>
<proteinExistence type="predicted"/>
<dbReference type="InterPro" id="IPR011990">
    <property type="entry name" value="TPR-like_helical_dom_sf"/>
</dbReference>
<keyword evidence="2 3" id="KW-0802">TPR repeat</keyword>
<evidence type="ECO:0000256" key="1">
    <source>
        <dbReference type="ARBA" id="ARBA00022737"/>
    </source>
</evidence>
<dbReference type="Pfam" id="PF14559">
    <property type="entry name" value="TPR_19"/>
    <property type="match status" value="1"/>
</dbReference>
<dbReference type="Pfam" id="PF13759">
    <property type="entry name" value="2OG-FeII_Oxy_5"/>
    <property type="match status" value="1"/>
</dbReference>
<evidence type="ECO:0000313" key="5">
    <source>
        <dbReference type="Proteomes" id="UP001235664"/>
    </source>
</evidence>
<dbReference type="InterPro" id="IPR050498">
    <property type="entry name" value="Ycf3"/>
</dbReference>
<dbReference type="SUPFAM" id="SSF48452">
    <property type="entry name" value="TPR-like"/>
    <property type="match status" value="3"/>
</dbReference>
<evidence type="ECO:0000313" key="4">
    <source>
        <dbReference type="EMBL" id="MDP4538839.1"/>
    </source>
</evidence>
<dbReference type="Pfam" id="PF07719">
    <property type="entry name" value="TPR_2"/>
    <property type="match status" value="1"/>
</dbReference>
<sequence>MAARQVNPSTPREWHERAIAAERAGDPARARAILAQGLAEWPDNADLHNDAGSLTLRGGDAAEAEALFARAQSLAPGNPEFAINRAIALGRLERHAEACDLLAAIEARAQALPRYWSARGNAARAAQRMADAARAYDRCLALDPQHGRGLHGRARVAIERGEADAETRFDAALAVNPGEPDLWLGKAQALDVAGRSDAARQIMEQVTAQAPAWLDGLKFLAQLKLAAGERDFTDHYREAARRQPADTNIPHAHAEALAGLDFAAEAAEVAAEARARFPEQEAFSLLEAVNAGSAGDDARAEAIFSGLSLDEPQRWIHEARHRIRTGEFERADKLLERALEREPWSIGAWALRGVVWRLTDDPRSEWLHGQQGLVQRLALCGSEDLLDRVVAQLRELHGNSPLPLGQSLRGGTQTRGILFDRTEPVLAELRAAILATIERYRSGLPAPDAAHPLLRHAEAPLGLAGSWSVRLSGGGDYHIAHIHPQGVLSSALYLIVPEDASGEERQGWLEIGRPARDLRSDLAPLATIRPEPGYLALFPSTLYHGTTSFGTGERMTVAFDVVPLEGRRP</sequence>
<protein>
    <submittedName>
        <fullName evidence="4">Tetratricopeptide repeat protein</fullName>
    </submittedName>
</protein>
<dbReference type="PANTHER" id="PTHR44858:SF1">
    <property type="entry name" value="UDP-N-ACETYLGLUCOSAMINE--PEPTIDE N-ACETYLGLUCOSAMINYLTRANSFERASE SPINDLY-RELATED"/>
    <property type="match status" value="1"/>
</dbReference>
<keyword evidence="5" id="KW-1185">Reference proteome</keyword>
<gene>
    <name evidence="4" type="ORF">Q9K01_04280</name>
</gene>
<feature type="repeat" description="TPR" evidence="3">
    <location>
        <begin position="113"/>
        <end position="146"/>
    </location>
</feature>
<keyword evidence="1" id="KW-0677">Repeat</keyword>
<organism evidence="4 5">
    <name type="scientific">Qipengyuania benthica</name>
    <dbReference type="NCBI Taxonomy" id="3067651"/>
    <lineage>
        <taxon>Bacteria</taxon>
        <taxon>Pseudomonadati</taxon>
        <taxon>Pseudomonadota</taxon>
        <taxon>Alphaproteobacteria</taxon>
        <taxon>Sphingomonadales</taxon>
        <taxon>Erythrobacteraceae</taxon>
        <taxon>Qipengyuania</taxon>
    </lineage>
</organism>